<evidence type="ECO:0000256" key="1">
    <source>
        <dbReference type="SAM" id="SignalP"/>
    </source>
</evidence>
<evidence type="ECO:0008006" key="4">
    <source>
        <dbReference type="Google" id="ProtNLM"/>
    </source>
</evidence>
<comment type="caution">
    <text evidence="2">The sequence shown here is derived from an EMBL/GenBank/DDBJ whole genome shotgun (WGS) entry which is preliminary data.</text>
</comment>
<reference evidence="3" key="1">
    <citation type="journal article" date="2012" name="Science">
        <title>The Paleozoic origin of enzymatic lignin decomposition reconstructed from 31 fungal genomes.</title>
        <authorList>
            <person name="Floudas D."/>
            <person name="Binder M."/>
            <person name="Riley R."/>
            <person name="Barry K."/>
            <person name="Blanchette R.A."/>
            <person name="Henrissat B."/>
            <person name="Martinez A.T."/>
            <person name="Otillar R."/>
            <person name="Spatafora J.W."/>
            <person name="Yadav J.S."/>
            <person name="Aerts A."/>
            <person name="Benoit I."/>
            <person name="Boyd A."/>
            <person name="Carlson A."/>
            <person name="Copeland A."/>
            <person name="Coutinho P.M."/>
            <person name="de Vries R.P."/>
            <person name="Ferreira P."/>
            <person name="Findley K."/>
            <person name="Foster B."/>
            <person name="Gaskell J."/>
            <person name="Glotzer D."/>
            <person name="Gorecki P."/>
            <person name="Heitman J."/>
            <person name="Hesse C."/>
            <person name="Hori C."/>
            <person name="Igarashi K."/>
            <person name="Jurgens J.A."/>
            <person name="Kallen N."/>
            <person name="Kersten P."/>
            <person name="Kohler A."/>
            <person name="Kuees U."/>
            <person name="Kumar T.K.A."/>
            <person name="Kuo A."/>
            <person name="LaButti K."/>
            <person name="Larrondo L.F."/>
            <person name="Lindquist E."/>
            <person name="Ling A."/>
            <person name="Lombard V."/>
            <person name="Lucas S."/>
            <person name="Lundell T."/>
            <person name="Martin R."/>
            <person name="McLaughlin D.J."/>
            <person name="Morgenstern I."/>
            <person name="Morin E."/>
            <person name="Murat C."/>
            <person name="Nagy L.G."/>
            <person name="Nolan M."/>
            <person name="Ohm R.A."/>
            <person name="Patyshakuliyeva A."/>
            <person name="Rokas A."/>
            <person name="Ruiz-Duenas F.J."/>
            <person name="Sabat G."/>
            <person name="Salamov A."/>
            <person name="Samejima M."/>
            <person name="Schmutz J."/>
            <person name="Slot J.C."/>
            <person name="St John F."/>
            <person name="Stenlid J."/>
            <person name="Sun H."/>
            <person name="Sun S."/>
            <person name="Syed K."/>
            <person name="Tsang A."/>
            <person name="Wiebenga A."/>
            <person name="Young D."/>
            <person name="Pisabarro A."/>
            <person name="Eastwood D.C."/>
            <person name="Martin F."/>
            <person name="Cullen D."/>
            <person name="Grigoriev I.V."/>
            <person name="Hibbett D.S."/>
        </authorList>
    </citation>
    <scope>NUCLEOTIDE SEQUENCE [LARGE SCALE GENOMIC DNA]</scope>
    <source>
        <strain evidence="3">RWD-64-598 SS2</strain>
    </source>
</reference>
<keyword evidence="3" id="KW-1185">Reference proteome</keyword>
<evidence type="ECO:0000313" key="2">
    <source>
        <dbReference type="EMBL" id="EIW79130.1"/>
    </source>
</evidence>
<dbReference type="OrthoDB" id="2742740at2759"/>
<dbReference type="RefSeq" id="XP_007770539.1">
    <property type="nucleotide sequence ID" value="XM_007772349.1"/>
</dbReference>
<dbReference type="KEGG" id="cput:CONPUDRAFT_74640"/>
<feature type="chain" id="PRO_5024291483" description="CxC2-like cysteine cluster KDZ transposase-associated domain-containing protein" evidence="1">
    <location>
        <begin position="20"/>
        <end position="448"/>
    </location>
</feature>
<sequence>MTRTRVLHQVLYLISSSSATVVFKEMDGWASRGFSHKKFICNDCDLWELKKQAKVVPAPSWKSSRHTKKWPKDFLDLPPTPLAKQLKNLNLNLIMAAIHANCPTGTLLSGGKGKLVTEKKTWSAHNADAVQQGGSCIIPQQALQTLTNMREVRQDWKEDRGIYGPPSSVALGFQCSCSPNQLAGPSAKCAHNVTELEEEKADYEDIQEEVEEPMDPEHICMFEEPTKVKEKAMEEEEQEQEQQDILELINIQVKETEEDGHPDEALGAIEDEEDLHLLKQDRDETMRIPPPSDPNNTSCTPAGPHTMQEYTEEDEKIAYQGTILDDVRTAQAYIDLLKSAHINNADYHTLSNSACYRLCNPPCTIVDLKDDQDKHMSIDYRLRNWMPEDYRASCRIAERKLTGLQTNSYHNMVKEIEKITGVDGMVDNMCINTCTAYTAHFSILKSAL</sequence>
<evidence type="ECO:0000313" key="3">
    <source>
        <dbReference type="Proteomes" id="UP000053558"/>
    </source>
</evidence>
<gene>
    <name evidence="2" type="ORF">CONPUDRAFT_74640</name>
</gene>
<name>A0A5M3MJM4_CONPW</name>
<dbReference type="Proteomes" id="UP000053558">
    <property type="component" value="Unassembled WGS sequence"/>
</dbReference>
<keyword evidence="1" id="KW-0732">Signal</keyword>
<accession>A0A5M3MJM4</accession>
<organism evidence="2 3">
    <name type="scientific">Coniophora puteana (strain RWD-64-598)</name>
    <name type="common">Brown rot fungus</name>
    <dbReference type="NCBI Taxonomy" id="741705"/>
    <lineage>
        <taxon>Eukaryota</taxon>
        <taxon>Fungi</taxon>
        <taxon>Dikarya</taxon>
        <taxon>Basidiomycota</taxon>
        <taxon>Agaricomycotina</taxon>
        <taxon>Agaricomycetes</taxon>
        <taxon>Agaricomycetidae</taxon>
        <taxon>Boletales</taxon>
        <taxon>Coniophorineae</taxon>
        <taxon>Coniophoraceae</taxon>
        <taxon>Coniophora</taxon>
    </lineage>
</organism>
<dbReference type="AlphaFoldDB" id="A0A5M3MJM4"/>
<proteinExistence type="predicted"/>
<feature type="signal peptide" evidence="1">
    <location>
        <begin position="1"/>
        <end position="19"/>
    </location>
</feature>
<dbReference type="EMBL" id="JH711581">
    <property type="protein sequence ID" value="EIW79130.1"/>
    <property type="molecule type" value="Genomic_DNA"/>
</dbReference>
<dbReference type="GeneID" id="19209272"/>
<protein>
    <recommendedName>
        <fullName evidence="4">CxC2-like cysteine cluster KDZ transposase-associated domain-containing protein</fullName>
    </recommendedName>
</protein>